<comment type="catalytic activity">
    <reaction evidence="4">
        <text>alpha-D-mannose 1-phosphate + GTP + H(+) = GDP-alpha-D-mannose + diphosphate</text>
        <dbReference type="Rhea" id="RHEA:15229"/>
        <dbReference type="ChEBI" id="CHEBI:15378"/>
        <dbReference type="ChEBI" id="CHEBI:33019"/>
        <dbReference type="ChEBI" id="CHEBI:37565"/>
        <dbReference type="ChEBI" id="CHEBI:57527"/>
        <dbReference type="ChEBI" id="CHEBI:58409"/>
        <dbReference type="EC" id="2.7.7.13"/>
    </reaction>
</comment>
<evidence type="ECO:0000313" key="7">
    <source>
        <dbReference type="EMBL" id="SGZ54601.1"/>
    </source>
</evidence>
<comment type="similarity">
    <text evidence="2">Belongs to the transferase hexapeptide repeat family.</text>
</comment>
<dbReference type="InterPro" id="IPR005835">
    <property type="entry name" value="NTP_transferase_dom"/>
</dbReference>
<organism evidence="7 8">
    <name type="scientific">Sungouiella intermedia</name>
    <dbReference type="NCBI Taxonomy" id="45354"/>
    <lineage>
        <taxon>Eukaryota</taxon>
        <taxon>Fungi</taxon>
        <taxon>Dikarya</taxon>
        <taxon>Ascomycota</taxon>
        <taxon>Saccharomycotina</taxon>
        <taxon>Pichiomycetes</taxon>
        <taxon>Metschnikowiaceae</taxon>
        <taxon>Sungouiella</taxon>
    </lineage>
</organism>
<evidence type="ECO:0000259" key="6">
    <source>
        <dbReference type="Pfam" id="PF25087"/>
    </source>
</evidence>
<evidence type="ECO:0000256" key="3">
    <source>
        <dbReference type="ARBA" id="ARBA00012387"/>
    </source>
</evidence>
<comment type="pathway">
    <text evidence="1">Nucleotide-sugar biosynthesis; GDP-alpha-D-mannose biosynthesis; GDP-alpha-D-mannose from alpha-D-mannose 1-phosphate (GTP route): step 1/1.</text>
</comment>
<dbReference type="Proteomes" id="UP000182334">
    <property type="component" value="Chromosome IV"/>
</dbReference>
<proteinExistence type="inferred from homology"/>
<evidence type="ECO:0000313" key="8">
    <source>
        <dbReference type="Proteomes" id="UP000182334"/>
    </source>
</evidence>
<evidence type="ECO:0000256" key="2">
    <source>
        <dbReference type="ARBA" id="ARBA00007274"/>
    </source>
</evidence>
<dbReference type="STRING" id="45354.A0A1L0BTB1"/>
<dbReference type="Pfam" id="PF25087">
    <property type="entry name" value="GMPPB_C"/>
    <property type="match status" value="1"/>
</dbReference>
<dbReference type="SUPFAM" id="SSF53448">
    <property type="entry name" value="Nucleotide-diphospho-sugar transferases"/>
    <property type="match status" value="1"/>
</dbReference>
<dbReference type="Gene3D" id="3.90.550.10">
    <property type="entry name" value="Spore Coat Polysaccharide Biosynthesis Protein SpsA, Chain A"/>
    <property type="match status" value="1"/>
</dbReference>
<dbReference type="EMBL" id="LT635759">
    <property type="protein sequence ID" value="SGZ54601.1"/>
    <property type="molecule type" value="Genomic_DNA"/>
</dbReference>
<protein>
    <recommendedName>
        <fullName evidence="3">mannose-1-phosphate guanylyltransferase</fullName>
        <ecNumber evidence="3">2.7.7.13</ecNumber>
    </recommendedName>
</protein>
<dbReference type="GO" id="GO:0004475">
    <property type="term" value="F:mannose-1-phosphate guanylyltransferase (GTP) activity"/>
    <property type="evidence" value="ECO:0007669"/>
    <property type="project" value="UniProtKB-EC"/>
</dbReference>
<gene>
    <name evidence="7" type="ORF">SAMEA4029010_CIC11G00000003668</name>
</gene>
<dbReference type="AlphaFoldDB" id="A0A1L0BTB1"/>
<dbReference type="EC" id="2.7.7.13" evidence="3"/>
<evidence type="ECO:0000256" key="1">
    <source>
        <dbReference type="ARBA" id="ARBA00004823"/>
    </source>
</evidence>
<dbReference type="InterPro" id="IPR050486">
    <property type="entry name" value="Mannose-1P_guanyltransferase"/>
</dbReference>
<dbReference type="OrthoDB" id="285674at2759"/>
<sequence>MAVKAVILVGGETTGTRFRPLTMDFDKCLFPVAGQPLLSHIITKLKSDLGDNLDEIFLISFFKDPVKFETYIKEAKSLFPGVKLSLLTEPTPMGTGGGIFYFKDKILGLKPDSSILLIHGDVVCDYPFKELVSFQSENNADVTILGIDPPVLLKDRAFHGLDKEQVLRRYGTLFSNKQSHKVVHYVEKPKSDSFAKFVDTDYLTSINGGVYAFKPTIFDLLEEAKAKKLSSEPFPSYDVDDQEDPYYPNILSFELDIFKTLPGKEGLTFLNFPYTQSWYQLTNPVFALAANAFLLKKDAQPSTSTLTSPVKILSDLKLDGSKIGPDVSIGKNVKIGSGVRLRNCIICDGVEIGDHSVIVNAIISRNVVIGKWCRIEGTLNNPVLEASLEHSSKLLSNMVILCKDTTVGNQVFVYNSVVLPHKELRGDVKYEIVM</sequence>
<dbReference type="InterPro" id="IPR056729">
    <property type="entry name" value="GMPPB_C"/>
</dbReference>
<dbReference type="Gene3D" id="2.160.10.10">
    <property type="entry name" value="Hexapeptide repeat proteins"/>
    <property type="match status" value="1"/>
</dbReference>
<reference evidence="7 8" key="1">
    <citation type="submission" date="2016-10" db="EMBL/GenBank/DDBJ databases">
        <authorList>
            <person name="de Groot N.N."/>
        </authorList>
    </citation>
    <scope>NUCLEOTIDE SEQUENCE [LARGE SCALE GENOMIC DNA]</scope>
    <source>
        <strain evidence="7 8">CBS 141442</strain>
    </source>
</reference>
<evidence type="ECO:0000256" key="4">
    <source>
        <dbReference type="ARBA" id="ARBA00047343"/>
    </source>
</evidence>
<keyword evidence="8" id="KW-1185">Reference proteome</keyword>
<name>A0A1L0BTB1_9ASCO</name>
<accession>A0A1L0BTB1</accession>
<feature type="domain" description="Nucleotidyl transferase" evidence="5">
    <location>
        <begin position="4"/>
        <end position="229"/>
    </location>
</feature>
<dbReference type="Pfam" id="PF00483">
    <property type="entry name" value="NTP_transferase"/>
    <property type="match status" value="1"/>
</dbReference>
<dbReference type="InterPro" id="IPR029044">
    <property type="entry name" value="Nucleotide-diphossugar_trans"/>
</dbReference>
<dbReference type="PANTHER" id="PTHR22572">
    <property type="entry name" value="SUGAR-1-PHOSPHATE GUANYL TRANSFERASE"/>
    <property type="match status" value="1"/>
</dbReference>
<feature type="domain" description="Mannose-1-phosphate guanyltransferase C-terminal" evidence="6">
    <location>
        <begin position="320"/>
        <end position="428"/>
    </location>
</feature>
<evidence type="ECO:0000259" key="5">
    <source>
        <dbReference type="Pfam" id="PF00483"/>
    </source>
</evidence>